<evidence type="ECO:0000313" key="6">
    <source>
        <dbReference type="Proteomes" id="UP000199574"/>
    </source>
</evidence>
<evidence type="ECO:0000259" key="4">
    <source>
        <dbReference type="Pfam" id="PF00326"/>
    </source>
</evidence>
<dbReference type="InterPro" id="IPR029058">
    <property type="entry name" value="AB_hydrolase_fold"/>
</dbReference>
<organism evidence="5 6">
    <name type="scientific">Maribacter dokdonensis</name>
    <dbReference type="NCBI Taxonomy" id="320912"/>
    <lineage>
        <taxon>Bacteria</taxon>
        <taxon>Pseudomonadati</taxon>
        <taxon>Bacteroidota</taxon>
        <taxon>Flavobacteriia</taxon>
        <taxon>Flavobacteriales</taxon>
        <taxon>Flavobacteriaceae</taxon>
        <taxon>Maribacter</taxon>
    </lineage>
</organism>
<feature type="signal peptide" evidence="3">
    <location>
        <begin position="1"/>
        <end position="29"/>
    </location>
</feature>
<proteinExistence type="predicted"/>
<evidence type="ECO:0000313" key="5">
    <source>
        <dbReference type="EMBL" id="SDS18797.1"/>
    </source>
</evidence>
<keyword evidence="6" id="KW-1185">Reference proteome</keyword>
<evidence type="ECO:0000256" key="2">
    <source>
        <dbReference type="ARBA" id="ARBA00022825"/>
    </source>
</evidence>
<name>A0ABY0U799_9FLAO</name>
<dbReference type="SUPFAM" id="SSF53474">
    <property type="entry name" value="alpha/beta-Hydrolases"/>
    <property type="match status" value="1"/>
</dbReference>
<dbReference type="Pfam" id="PF00326">
    <property type="entry name" value="Peptidase_S9"/>
    <property type="match status" value="1"/>
</dbReference>
<feature type="domain" description="Peptidase S9 prolyl oligopeptidase catalytic" evidence="4">
    <location>
        <begin position="476"/>
        <end position="681"/>
    </location>
</feature>
<dbReference type="InterPro" id="IPR011042">
    <property type="entry name" value="6-blade_b-propeller_TolB-like"/>
</dbReference>
<dbReference type="InterPro" id="IPR001375">
    <property type="entry name" value="Peptidase_S9_cat"/>
</dbReference>
<protein>
    <submittedName>
        <fullName evidence="5">Acylaminoacyl-peptidase</fullName>
    </submittedName>
</protein>
<feature type="chain" id="PRO_5045738446" evidence="3">
    <location>
        <begin position="30"/>
        <end position="685"/>
    </location>
</feature>
<dbReference type="Pfam" id="PF07676">
    <property type="entry name" value="PD40"/>
    <property type="match status" value="3"/>
</dbReference>
<dbReference type="InterPro" id="IPR011659">
    <property type="entry name" value="WD40"/>
</dbReference>
<dbReference type="Gene3D" id="3.40.50.1820">
    <property type="entry name" value="alpha/beta hydrolase"/>
    <property type="match status" value="1"/>
</dbReference>
<evidence type="ECO:0000256" key="1">
    <source>
        <dbReference type="ARBA" id="ARBA00022801"/>
    </source>
</evidence>
<dbReference type="SUPFAM" id="SSF82171">
    <property type="entry name" value="DPP6 N-terminal domain-like"/>
    <property type="match status" value="1"/>
</dbReference>
<evidence type="ECO:0000256" key="3">
    <source>
        <dbReference type="SAM" id="SignalP"/>
    </source>
</evidence>
<dbReference type="PANTHER" id="PTHR42776">
    <property type="entry name" value="SERINE PEPTIDASE S9 FAMILY MEMBER"/>
    <property type="match status" value="1"/>
</dbReference>
<dbReference type="PANTHER" id="PTHR42776:SF27">
    <property type="entry name" value="DIPEPTIDYL PEPTIDASE FAMILY MEMBER 6"/>
    <property type="match status" value="1"/>
</dbReference>
<keyword evidence="3" id="KW-0732">Signal</keyword>
<dbReference type="Proteomes" id="UP000199574">
    <property type="component" value="Chromosome I"/>
</dbReference>
<keyword evidence="2" id="KW-0645">Protease</keyword>
<sequence length="685" mass="76328">MGLFQTKFNTMKVITKTLFLLLFSITVSAQVSSNLELTDIFNMEYVSDPQISPDGSKIIYVRNFKDIMTDKNLSNLWIINYDGSQNRPLTTGNQNDYYPRWSHDGKKIIFKSNKEDSKMKLYLMWMDTKEIAPLTNTPKSPGAVSWSHDDRYLAFTMFVPEAEKSIVKMPAKPEGAKWNTPPTYIDKLNYRGDGQGYIKGGHTQIFTLSIDGGTPKQLTTTAFDHGAPVWAKNDKALYFSANFNPDEAFEPANSEVYKLDLSTAEVTPLTSRYGPDNSPTVSPDGKLIAYTGKDDKLQGYEITNLYVMNTDGSNPRLISGDFDRDIANVQWSNDGKGLYFQYDTEGATKIGHITLNGNVTTLVEGLGGLSLGRPYNAGDFTVSNNSKFAYTLGNTEHPSDLGAADKKGSKRLTFVNDDLFSFRDLGKTEEIWWESSYDQKKIQGWVVTPPNFDPSKKYPFILEIHGGPFTSYGSVYSAEIQAYAAAGYVVLYSNPRGSTSYGAEFGNLIHHDYPNHDYEDLMSGVDAVIEKGFIDTNNLFVTGGSGGGVLTAWIVGKTDRFKAAVVAKPVINWTSFVLYADGAAFFSKYWFGKKPWEDPENYFRRSPLMYVANVTTPTMLLTGEEDYRTPIAESEQFYTALKLEGVETAMVRIPGAGHGIANRPSNLVAKIASVLAWFEKYKDAE</sequence>
<gene>
    <name evidence="5" type="ORF">SAMN05192545_0932</name>
</gene>
<keyword evidence="2" id="KW-0720">Serine protease</keyword>
<accession>A0ABY0U799</accession>
<reference evidence="5 6" key="1">
    <citation type="submission" date="2016-10" db="EMBL/GenBank/DDBJ databases">
        <authorList>
            <person name="Varghese N."/>
            <person name="Submissions S."/>
        </authorList>
    </citation>
    <scope>NUCLEOTIDE SEQUENCE [LARGE SCALE GENOMIC DNA]</scope>
    <source>
        <strain evidence="5 6">MAR_2009_60</strain>
    </source>
</reference>
<keyword evidence="1" id="KW-0378">Hydrolase</keyword>
<dbReference type="EMBL" id="LT629754">
    <property type="protein sequence ID" value="SDS18797.1"/>
    <property type="molecule type" value="Genomic_DNA"/>
</dbReference>
<dbReference type="Gene3D" id="2.120.10.30">
    <property type="entry name" value="TolB, C-terminal domain"/>
    <property type="match status" value="2"/>
</dbReference>